<dbReference type="AlphaFoldDB" id="A0A6B0UBJ0"/>
<name>A0A6B0UBJ0_IXORI</name>
<accession>A0A6B0UBJ0</accession>
<protein>
    <submittedName>
        <fullName evidence="1">Putative secreted protein</fullName>
    </submittedName>
</protein>
<dbReference type="EMBL" id="GIFC01005808">
    <property type="protein sequence ID" value="MXU87891.1"/>
    <property type="molecule type" value="Transcribed_RNA"/>
</dbReference>
<evidence type="ECO:0000313" key="1">
    <source>
        <dbReference type="EMBL" id="MXU87891.1"/>
    </source>
</evidence>
<reference evidence="1" key="1">
    <citation type="submission" date="2019-12" db="EMBL/GenBank/DDBJ databases">
        <title>An insight into the sialome of adult female Ixodes ricinus ticks feeding for 6 days.</title>
        <authorList>
            <person name="Perner J."/>
            <person name="Ribeiro J.M.C."/>
        </authorList>
    </citation>
    <scope>NUCLEOTIDE SEQUENCE</scope>
    <source>
        <strain evidence="1">Semi-engorged</strain>
        <tissue evidence="1">Salivary glands</tissue>
    </source>
</reference>
<proteinExistence type="predicted"/>
<sequence>MLRDSLCVFLTCVLSARRWGLRESCEWFDVSQSLRLYGSDTVSTVVSPPYVGCLPVWAIHVLFTRLRPTSLYGFDLSPPLSLSQPRLCIICGHSFKLSL</sequence>
<organism evidence="1">
    <name type="scientific">Ixodes ricinus</name>
    <name type="common">Common tick</name>
    <name type="synonym">Acarus ricinus</name>
    <dbReference type="NCBI Taxonomy" id="34613"/>
    <lineage>
        <taxon>Eukaryota</taxon>
        <taxon>Metazoa</taxon>
        <taxon>Ecdysozoa</taxon>
        <taxon>Arthropoda</taxon>
        <taxon>Chelicerata</taxon>
        <taxon>Arachnida</taxon>
        <taxon>Acari</taxon>
        <taxon>Parasitiformes</taxon>
        <taxon>Ixodida</taxon>
        <taxon>Ixodoidea</taxon>
        <taxon>Ixodidae</taxon>
        <taxon>Ixodinae</taxon>
        <taxon>Ixodes</taxon>
    </lineage>
</organism>